<accession>A0A7X0ZGD4</accession>
<comment type="caution">
    <text evidence="3">The sequence shown here is derived from an EMBL/GenBank/DDBJ whole genome shotgun (WGS) entry which is preliminary data.</text>
</comment>
<keyword evidence="1" id="KW-0812">Transmembrane</keyword>
<feature type="transmembrane region" description="Helical" evidence="1">
    <location>
        <begin position="20"/>
        <end position="51"/>
    </location>
</feature>
<feature type="transmembrane region" description="Helical" evidence="1">
    <location>
        <begin position="132"/>
        <end position="156"/>
    </location>
</feature>
<dbReference type="RefSeq" id="WP_185318431.1">
    <property type="nucleotide sequence ID" value="NZ_JAARPH010000001.1"/>
</dbReference>
<keyword evidence="1" id="KW-0472">Membrane</keyword>
<dbReference type="EMBL" id="JAARZO010000001">
    <property type="protein sequence ID" value="MBC2286452.1"/>
    <property type="molecule type" value="Genomic_DNA"/>
</dbReference>
<feature type="transmembrane region" description="Helical" evidence="1">
    <location>
        <begin position="90"/>
        <end position="106"/>
    </location>
</feature>
<dbReference type="Proteomes" id="UP000518829">
    <property type="component" value="Unassembled WGS sequence"/>
</dbReference>
<dbReference type="EMBL" id="JAARPH010000001">
    <property type="protein sequence ID" value="MBC1374646.1"/>
    <property type="molecule type" value="Genomic_DNA"/>
</dbReference>
<protein>
    <recommendedName>
        <fullName evidence="6">FUSC family protein</fullName>
    </recommendedName>
</protein>
<evidence type="ECO:0000256" key="1">
    <source>
        <dbReference type="SAM" id="Phobius"/>
    </source>
</evidence>
<keyword evidence="1" id="KW-1133">Transmembrane helix</keyword>
<organism evidence="3 5">
    <name type="scientific">Listeria farberi</name>
    <dbReference type="NCBI Taxonomy" id="2713500"/>
    <lineage>
        <taxon>Bacteria</taxon>
        <taxon>Bacillati</taxon>
        <taxon>Bacillota</taxon>
        <taxon>Bacilli</taxon>
        <taxon>Bacillales</taxon>
        <taxon>Listeriaceae</taxon>
        <taxon>Listeria</taxon>
    </lineage>
</organism>
<evidence type="ECO:0000313" key="5">
    <source>
        <dbReference type="Proteomes" id="UP000558070"/>
    </source>
</evidence>
<gene>
    <name evidence="2" type="ORF">HB839_03795</name>
    <name evidence="3" type="ORF">HCB47_02215</name>
</gene>
<dbReference type="AlphaFoldDB" id="A0A7X0ZGD4"/>
<reference evidence="4 5" key="1">
    <citation type="submission" date="2020-03" db="EMBL/GenBank/DDBJ databases">
        <title>Soil Listeria distribution.</title>
        <authorList>
            <person name="Liao J."/>
            <person name="Wiedmann M."/>
        </authorList>
    </citation>
    <scope>NUCLEOTIDE SEQUENCE [LARGE SCALE GENOMIC DNA]</scope>
    <source>
        <strain evidence="3 5">FSL L7-0072</strain>
        <strain evidence="2 4">FSL L7-1699</strain>
    </source>
</reference>
<proteinExistence type="predicted"/>
<dbReference type="Proteomes" id="UP000558070">
    <property type="component" value="Unassembled WGS sequence"/>
</dbReference>
<sequence>MKKFLLDKIGARGLIQMLQAFVYTSICVIFHTVIFPDLAGVLPIVVLIGIISMQPTYGITRKVIPQIAIAFTLACAFVIISTYFFPINVYIYYFVMLIVILVVNFTMPQKYMVMTLAIGTALYFLGTEDLPMPLYVMVIVSLIDVFVFFILVRLVVRYVHLPLEKTVQTIMKQLMGLFDKEMESVFKNNGEFVSKPLYSIFVQSQMFIKEYSASKNKNPRHVELYQALLPNYLQLFFHMQTLEDIGRAGLSDEARMALSSINIEVSAEINAKETNPVASFHVKKFVENFLAIKKGMAELAEGGDKK</sequence>
<evidence type="ECO:0008006" key="6">
    <source>
        <dbReference type="Google" id="ProtNLM"/>
    </source>
</evidence>
<feature type="transmembrane region" description="Helical" evidence="1">
    <location>
        <begin position="63"/>
        <end position="84"/>
    </location>
</feature>
<name>A0A7X0ZGD4_9LIST</name>
<keyword evidence="4" id="KW-1185">Reference proteome</keyword>
<evidence type="ECO:0000313" key="4">
    <source>
        <dbReference type="Proteomes" id="UP000518829"/>
    </source>
</evidence>
<evidence type="ECO:0000313" key="3">
    <source>
        <dbReference type="EMBL" id="MBC2286452.1"/>
    </source>
</evidence>
<evidence type="ECO:0000313" key="2">
    <source>
        <dbReference type="EMBL" id="MBC1374646.1"/>
    </source>
</evidence>